<dbReference type="PANTHER" id="PTHR48081:SF33">
    <property type="entry name" value="KYNURENINE FORMAMIDASE"/>
    <property type="match status" value="1"/>
</dbReference>
<feature type="chain" id="PRO_5046772207" evidence="2">
    <location>
        <begin position="24"/>
        <end position="278"/>
    </location>
</feature>
<dbReference type="GO" id="GO:0016787">
    <property type="term" value="F:hydrolase activity"/>
    <property type="evidence" value="ECO:0007669"/>
    <property type="project" value="UniProtKB-KW"/>
</dbReference>
<dbReference type="CDD" id="cd00741">
    <property type="entry name" value="Lipase"/>
    <property type="match status" value="1"/>
</dbReference>
<evidence type="ECO:0000313" key="5">
    <source>
        <dbReference type="Proteomes" id="UP001500359"/>
    </source>
</evidence>
<keyword evidence="2" id="KW-0732">Signal</keyword>
<evidence type="ECO:0000259" key="3">
    <source>
        <dbReference type="Pfam" id="PF20434"/>
    </source>
</evidence>
<dbReference type="PANTHER" id="PTHR48081">
    <property type="entry name" value="AB HYDROLASE SUPERFAMILY PROTEIN C4A8.06C"/>
    <property type="match status" value="1"/>
</dbReference>
<evidence type="ECO:0000256" key="2">
    <source>
        <dbReference type="SAM" id="SignalP"/>
    </source>
</evidence>
<dbReference type="InterPro" id="IPR029058">
    <property type="entry name" value="AB_hydrolase_fold"/>
</dbReference>
<accession>A0ABP3WZZ5</accession>
<dbReference type="Pfam" id="PF20434">
    <property type="entry name" value="BD-FAE"/>
    <property type="match status" value="1"/>
</dbReference>
<feature type="signal peptide" evidence="2">
    <location>
        <begin position="1"/>
        <end position="23"/>
    </location>
</feature>
<organism evidence="4 5">
    <name type="scientific">Aliiglaciecola litoralis</name>
    <dbReference type="NCBI Taxonomy" id="582857"/>
    <lineage>
        <taxon>Bacteria</taxon>
        <taxon>Pseudomonadati</taxon>
        <taxon>Pseudomonadota</taxon>
        <taxon>Gammaproteobacteria</taxon>
        <taxon>Alteromonadales</taxon>
        <taxon>Alteromonadaceae</taxon>
        <taxon>Aliiglaciecola</taxon>
    </lineage>
</organism>
<evidence type="ECO:0000256" key="1">
    <source>
        <dbReference type="ARBA" id="ARBA00022801"/>
    </source>
</evidence>
<name>A0ABP3WZZ5_9ALTE</name>
<keyword evidence="1 4" id="KW-0378">Hydrolase</keyword>
<protein>
    <submittedName>
        <fullName evidence="4">Alpha/beta hydrolase</fullName>
    </submittedName>
</protein>
<gene>
    <name evidence="4" type="ORF">GCM10009114_22540</name>
</gene>
<comment type="caution">
    <text evidence="4">The sequence shown here is derived from an EMBL/GenBank/DDBJ whole genome shotgun (WGS) entry which is preliminary data.</text>
</comment>
<sequence>MFNRSLIMLVFSCLVVPMSFAQADDAEIKNVSYSSILELSYRAADATLVYGDDKHQFGKLWRPSVKSSGLPALVVFIHGGCWLNAFDIDHSFPLTSALSEQGFLVWSIEYRRTGDEGGGWPGSFQDIQAGIDYILNQSQETFDPNKVFVVGHSAGGHLATLAADQRNGKVTAIGLAAITDVAKYGQGKNSCQQAVPKFMGGSAKQKPDDYAQATAKSFVHSILLHGLADKIVPPSQSSQTKAQTVLIADAGHFDFLHPKSTAFAALLATLTAPRYDSD</sequence>
<feature type="domain" description="BD-FAE-like" evidence="3">
    <location>
        <begin position="63"/>
        <end position="241"/>
    </location>
</feature>
<dbReference type="InterPro" id="IPR049492">
    <property type="entry name" value="BD-FAE-like_dom"/>
</dbReference>
<reference evidence="5" key="1">
    <citation type="journal article" date="2019" name="Int. J. Syst. Evol. Microbiol.">
        <title>The Global Catalogue of Microorganisms (GCM) 10K type strain sequencing project: providing services to taxonomists for standard genome sequencing and annotation.</title>
        <authorList>
            <consortium name="The Broad Institute Genomics Platform"/>
            <consortium name="The Broad Institute Genome Sequencing Center for Infectious Disease"/>
            <person name="Wu L."/>
            <person name="Ma J."/>
        </authorList>
    </citation>
    <scope>NUCLEOTIDE SEQUENCE [LARGE SCALE GENOMIC DNA]</scope>
    <source>
        <strain evidence="5">JCM 15896</strain>
    </source>
</reference>
<dbReference type="InterPro" id="IPR050300">
    <property type="entry name" value="GDXG_lipolytic_enzyme"/>
</dbReference>
<dbReference type="SUPFAM" id="SSF53474">
    <property type="entry name" value="alpha/beta-Hydrolases"/>
    <property type="match status" value="1"/>
</dbReference>
<dbReference type="Gene3D" id="3.40.50.1820">
    <property type="entry name" value="alpha/beta hydrolase"/>
    <property type="match status" value="1"/>
</dbReference>
<proteinExistence type="predicted"/>
<dbReference type="Proteomes" id="UP001500359">
    <property type="component" value="Unassembled WGS sequence"/>
</dbReference>
<evidence type="ECO:0000313" key="4">
    <source>
        <dbReference type="EMBL" id="GAA0857305.1"/>
    </source>
</evidence>
<keyword evidence="5" id="KW-1185">Reference proteome</keyword>
<dbReference type="EMBL" id="BAAAFD010000006">
    <property type="protein sequence ID" value="GAA0857305.1"/>
    <property type="molecule type" value="Genomic_DNA"/>
</dbReference>